<dbReference type="Proteomes" id="UP000632377">
    <property type="component" value="Unassembled WGS sequence"/>
</dbReference>
<organism evidence="1 2">
    <name type="scientific">Clostridium rhizosphaerae</name>
    <dbReference type="NCBI Taxonomy" id="2803861"/>
    <lineage>
        <taxon>Bacteria</taxon>
        <taxon>Bacillati</taxon>
        <taxon>Bacillota</taxon>
        <taxon>Clostridia</taxon>
        <taxon>Eubacteriales</taxon>
        <taxon>Clostridiaceae</taxon>
        <taxon>Clostridium</taxon>
    </lineage>
</organism>
<protein>
    <submittedName>
        <fullName evidence="1">Uncharacterized protein</fullName>
    </submittedName>
</protein>
<comment type="caution">
    <text evidence="1">The sequence shown here is derived from an EMBL/GenBank/DDBJ whole genome shotgun (WGS) entry which is preliminary data.</text>
</comment>
<reference evidence="1 2" key="1">
    <citation type="submission" date="2021-01" db="EMBL/GenBank/DDBJ databases">
        <title>Genome public.</title>
        <authorList>
            <person name="Liu C."/>
            <person name="Sun Q."/>
        </authorList>
    </citation>
    <scope>NUCLEOTIDE SEQUENCE [LARGE SCALE GENOMIC DNA]</scope>
    <source>
        <strain evidence="1 2">YIM B02515</strain>
    </source>
</reference>
<name>A0ABS1TFA7_9CLOT</name>
<evidence type="ECO:0000313" key="1">
    <source>
        <dbReference type="EMBL" id="MBL4937767.1"/>
    </source>
</evidence>
<dbReference type="EMBL" id="JAESWC010000018">
    <property type="protein sequence ID" value="MBL4937767.1"/>
    <property type="molecule type" value="Genomic_DNA"/>
</dbReference>
<dbReference type="RefSeq" id="WP_202750517.1">
    <property type="nucleotide sequence ID" value="NZ_JAESWC010000018.1"/>
</dbReference>
<proteinExistence type="predicted"/>
<sequence length="250" mass="29152">MKWMSKSKGNTNTDDMSRELKNGDVKGILINEFSISVPEFSFIRYQDSTYYFSRVKGYKGNKLYETLSISYSLKGKSFDCSISSCFNKKYELSHALNIGTLNPNIRLKVLINENKVSNIKEAYYFHDDNIYSVKNAVSMIANDYKKHGLQYLEDRFCKLEHDLILNTGLDYISNLKVNHQTLNYELNDELLKAKYMVSRVKQPQFVELKTILKKTPYGTKEYKQYIPKLSYELLELYCNNYSIVGIAKDI</sequence>
<evidence type="ECO:0000313" key="2">
    <source>
        <dbReference type="Proteomes" id="UP000632377"/>
    </source>
</evidence>
<gene>
    <name evidence="1" type="ORF">JK636_18845</name>
</gene>
<accession>A0ABS1TFA7</accession>
<keyword evidence="2" id="KW-1185">Reference proteome</keyword>